<evidence type="ECO:0000313" key="3">
    <source>
        <dbReference type="Proteomes" id="UP000319462"/>
    </source>
</evidence>
<evidence type="ECO:0000256" key="1">
    <source>
        <dbReference type="SAM" id="MobiDB-lite"/>
    </source>
</evidence>
<gene>
    <name evidence="2" type="ORF">LBRM2904_23.1480</name>
</gene>
<feature type="region of interest" description="Disordered" evidence="1">
    <location>
        <begin position="214"/>
        <end position="271"/>
    </location>
</feature>
<proteinExistence type="predicted"/>
<sequence>MQPLRIKKRVSAGAPTEEETSTSLAPSASPVAAGSPVACLAPSPPPVKGGRPSSHPGPGFGSSPAAAGPTPVAALSAAEPAAAAVKLSSELDNAAVEAYLEYLIHPHTSWESASRRLGHRREVIEEHRNFVYARSRAVLRRLSFASTPCSEGSGLDALVTSTTSSASSAPAGFPRTAANGSKTSRGTLRKGRLGDVASPLLPSDAAAPFSIVTHSSSAVSSSRNPNTRSRTPTGTGQRAPSNRGRLSRGTTLTGPPRPHRTSSSATTPGELGGCGLTIGGTRLVSSSANLFVVNGHCSAVTSRTASRDGIDILHPTAPEGGGRNVTDCKRTGGGRTGVPPPQPKCRLE</sequence>
<feature type="compositionally biased region" description="Low complexity" evidence="1">
    <location>
        <begin position="21"/>
        <end position="38"/>
    </location>
</feature>
<dbReference type="Proteomes" id="UP000319462">
    <property type="component" value="Chromosome 23"/>
</dbReference>
<feature type="compositionally biased region" description="Low complexity" evidence="1">
    <location>
        <begin position="215"/>
        <end position="236"/>
    </location>
</feature>
<accession>A0A3P3Z7C6</accession>
<dbReference type="EMBL" id="LS997622">
    <property type="protein sequence ID" value="SYZ66117.1"/>
    <property type="molecule type" value="Genomic_DNA"/>
</dbReference>
<feature type="compositionally biased region" description="Pro residues" evidence="1">
    <location>
        <begin position="338"/>
        <end position="348"/>
    </location>
</feature>
<dbReference type="AlphaFoldDB" id="A0A3P3Z7C6"/>
<organism evidence="2 3">
    <name type="scientific">Leishmania braziliensis MHOM/BR/75/M2904</name>
    <dbReference type="NCBI Taxonomy" id="420245"/>
    <lineage>
        <taxon>Eukaryota</taxon>
        <taxon>Discoba</taxon>
        <taxon>Euglenozoa</taxon>
        <taxon>Kinetoplastea</taxon>
        <taxon>Metakinetoplastina</taxon>
        <taxon>Trypanosomatida</taxon>
        <taxon>Trypanosomatidae</taxon>
        <taxon>Leishmaniinae</taxon>
        <taxon>Leishmania</taxon>
        <taxon>Leishmania braziliensis species complex</taxon>
    </lineage>
</organism>
<name>A0A3P3Z7C6_LEIBR</name>
<reference evidence="2 3" key="1">
    <citation type="submission" date="2018-09" db="EMBL/GenBank/DDBJ databases">
        <authorList>
            <person name="Peiro R."/>
            <person name="Begona"/>
            <person name="Cbmso G."/>
            <person name="Lopez M."/>
            <person name="Gonzalez S."/>
        </authorList>
    </citation>
    <scope>NUCLEOTIDE SEQUENCE [LARGE SCALE GENOMIC DNA]</scope>
</reference>
<feature type="compositionally biased region" description="Basic residues" evidence="1">
    <location>
        <begin position="1"/>
        <end position="10"/>
    </location>
</feature>
<evidence type="ECO:0000313" key="2">
    <source>
        <dbReference type="EMBL" id="SYZ66117.1"/>
    </source>
</evidence>
<feature type="compositionally biased region" description="Low complexity" evidence="1">
    <location>
        <begin position="49"/>
        <end position="71"/>
    </location>
</feature>
<feature type="region of interest" description="Disordered" evidence="1">
    <location>
        <begin position="1"/>
        <end position="71"/>
    </location>
</feature>
<feature type="region of interest" description="Disordered" evidence="1">
    <location>
        <begin position="314"/>
        <end position="348"/>
    </location>
</feature>
<protein>
    <submittedName>
        <fullName evidence="2">Hypothetical_protein</fullName>
    </submittedName>
</protein>
<feature type="region of interest" description="Disordered" evidence="1">
    <location>
        <begin position="164"/>
        <end position="195"/>
    </location>
</feature>